<dbReference type="STRING" id="4097.A0A1S3Y4Q8"/>
<dbReference type="InterPro" id="IPR038499">
    <property type="entry name" value="BRO1_sf"/>
</dbReference>
<dbReference type="OMA" id="GYLSANM"/>
<accession>A0A1S3Y4Q8</accession>
<dbReference type="PANTHER" id="PTHR23032">
    <property type="entry name" value="BRO1 DOMAIN-CONTAINING PROTEIN BROX"/>
    <property type="match status" value="1"/>
</dbReference>
<dbReference type="OrthoDB" id="1909455at2759"/>
<dbReference type="PaxDb" id="4097-A0A1S3Y4Q8"/>
<dbReference type="InterPro" id="IPR038898">
    <property type="entry name" value="BROX"/>
</dbReference>
<reference evidence="2" key="1">
    <citation type="submission" date="2025-08" db="UniProtKB">
        <authorList>
            <consortium name="RefSeq"/>
        </authorList>
    </citation>
    <scope>IDENTIFICATION</scope>
</reference>
<dbReference type="Gene3D" id="1.25.40.280">
    <property type="entry name" value="alix/aip1 like domains"/>
    <property type="match status" value="1"/>
</dbReference>
<evidence type="ECO:0000256" key="1">
    <source>
        <dbReference type="SAM" id="MobiDB-lite"/>
    </source>
</evidence>
<feature type="region of interest" description="Disordered" evidence="1">
    <location>
        <begin position="18"/>
        <end position="55"/>
    </location>
</feature>
<dbReference type="KEGG" id="nta:107772159"/>
<protein>
    <recommendedName>
        <fullName evidence="3">Endosomal targeting BRO1-like domain-containing protein</fullName>
    </recommendedName>
</protein>
<gene>
    <name evidence="2" type="primary">LOC107772159</name>
</gene>
<organism evidence="2">
    <name type="scientific">Nicotiana tabacum</name>
    <name type="common">Common tobacco</name>
    <dbReference type="NCBI Taxonomy" id="4097"/>
    <lineage>
        <taxon>Eukaryota</taxon>
        <taxon>Viridiplantae</taxon>
        <taxon>Streptophyta</taxon>
        <taxon>Embryophyta</taxon>
        <taxon>Tracheophyta</taxon>
        <taxon>Spermatophyta</taxon>
        <taxon>Magnoliopsida</taxon>
        <taxon>eudicotyledons</taxon>
        <taxon>Gunneridae</taxon>
        <taxon>Pentapetalae</taxon>
        <taxon>asterids</taxon>
        <taxon>lamiids</taxon>
        <taxon>Solanales</taxon>
        <taxon>Solanaceae</taxon>
        <taxon>Nicotianoideae</taxon>
        <taxon>Nicotianeae</taxon>
        <taxon>Nicotiana</taxon>
    </lineage>
</organism>
<evidence type="ECO:0000313" key="2">
    <source>
        <dbReference type="RefSeq" id="XP_016447136.1"/>
    </source>
</evidence>
<dbReference type="RefSeq" id="XP_016447136.1">
    <property type="nucleotide sequence ID" value="XM_016591650.1"/>
</dbReference>
<name>A0A1S3Y4Q8_TOBAC</name>
<dbReference type="AlphaFoldDB" id="A0A1S3Y4Q8"/>
<evidence type="ECO:0008006" key="3">
    <source>
        <dbReference type="Google" id="ProtNLM"/>
    </source>
</evidence>
<dbReference type="PANTHER" id="PTHR23032:SF13">
    <property type="entry name" value="BRO1 DOMAIN-CONTAINING PROTEIN BROX"/>
    <property type="match status" value="1"/>
</dbReference>
<sequence>MKGYSRCPSVIEHIYLDTGSHRPGTEEPLSTLKSEDKGCFVSTPQESGGNRRRPGNIGEVAVFVPGLRIPMAVDFSLALRDHLSKSLVERLSALRTRIVVMAGQEAPTITRTRRKTFTQHGGSTIGNLLQALEDYLPVLLGLVKDGSPLQHKVQFIWINQEDDAEETAIFSAWYEVLSVLHLMATLSLSQANLLLLPRTSIDSYQPKVSEESMRSSVDIFPKAAGYLDCAVRNVLPQLPAEQRRNLAVDLAKGVLRAPEADSGFEGSG</sequence>
<proteinExistence type="predicted"/>